<organism evidence="2 3">
    <name type="scientific">Agaricus bisporus var. burnettii</name>
    <dbReference type="NCBI Taxonomy" id="192524"/>
    <lineage>
        <taxon>Eukaryota</taxon>
        <taxon>Fungi</taxon>
        <taxon>Dikarya</taxon>
        <taxon>Basidiomycota</taxon>
        <taxon>Agaricomycotina</taxon>
        <taxon>Agaricomycetes</taxon>
        <taxon>Agaricomycetidae</taxon>
        <taxon>Agaricales</taxon>
        <taxon>Agaricineae</taxon>
        <taxon>Agaricaceae</taxon>
        <taxon>Agaricus</taxon>
    </lineage>
</organism>
<protein>
    <recommendedName>
        <fullName evidence="4">LIM interaction domain-containing protein</fullName>
    </recommendedName>
</protein>
<dbReference type="EMBL" id="JABXXO010000006">
    <property type="protein sequence ID" value="KAF7776419.1"/>
    <property type="molecule type" value="Genomic_DNA"/>
</dbReference>
<feature type="region of interest" description="Disordered" evidence="1">
    <location>
        <begin position="241"/>
        <end position="276"/>
    </location>
</feature>
<comment type="caution">
    <text evidence="2">The sequence shown here is derived from an EMBL/GenBank/DDBJ whole genome shotgun (WGS) entry which is preliminary data.</text>
</comment>
<feature type="region of interest" description="Disordered" evidence="1">
    <location>
        <begin position="340"/>
        <end position="359"/>
    </location>
</feature>
<sequence length="602" mass="62939">MNTRTPQPHRPPQRIQQPSQAQQHPPQPQLIQPRPPALRPAPPQQQDAAQATTHILPRAPSLGQGQGLLRLLQFSSFLSSESKTKLQLAWWNDLIREYFTPKAYMKLTLWKDNQRKEAKPFEIGVPILPRFFLVTTQSGVKSMSLSLDGARERYITTGHCIVECVSAVWTYKYNNGYTVTLRGALSAHVIITATSAPGAASQTSGQPNPPYSFKFDEFTFDANYHDKFIALDAIVGTRIQEPPKPPRSPWIRDAPSPSVNGSSTDPFANASEEDKRWEEPRVVIERCSIPGEPVNAFGIPQATMRCLELAESVGSMAELITYSTDTQLGPLEALKSLASRVRQEQGSLPDGPPNAAAPATATGIAAAGGAGGVVNGYPGGPHALPHPPSGPGAPFNPTTLYPGAPGQPAQPVGSGGGRQTPQHGTPQGAHASISTSNTTVNSPQTRPGSAINSPHKIHKNVQLQPGMGGPHMGGQMSQPGMGPGSQLHSPVTPAMQQQHLHNLGSMGGMMGGPMGSMGGLGAPMGGLAGPPMGSMNMGGAMSGMGNGTPTMAPRVTSGPPQGASPGMVAASPSLAAGRTGGPDQPGGKPSARKRARTGARNG</sequence>
<reference evidence="2 3" key="1">
    <citation type="journal article" name="Sci. Rep.">
        <title>Telomere-to-telomere assembled and centromere annotated genomes of the two main subspecies of the button mushroom Agaricus bisporus reveal especially polymorphic chromosome ends.</title>
        <authorList>
            <person name="Sonnenberg A.S.M."/>
            <person name="Sedaghat-Telgerd N."/>
            <person name="Lavrijssen B."/>
            <person name="Ohm R.A."/>
            <person name="Hendrickx P.M."/>
            <person name="Scholtmeijer K."/>
            <person name="Baars J.J.P."/>
            <person name="van Peer A."/>
        </authorList>
    </citation>
    <scope>NUCLEOTIDE SEQUENCE [LARGE SCALE GENOMIC DNA]</scope>
    <source>
        <strain evidence="2 3">H119_p4</strain>
    </source>
</reference>
<dbReference type="PANTHER" id="PTHR10378">
    <property type="entry name" value="LIM DOMAIN-BINDING PROTEIN"/>
    <property type="match status" value="1"/>
</dbReference>
<proteinExistence type="predicted"/>
<dbReference type="AlphaFoldDB" id="A0A8H7F3Z7"/>
<name>A0A8H7F3Z7_AGABI</name>
<evidence type="ECO:0008006" key="4">
    <source>
        <dbReference type="Google" id="ProtNLM"/>
    </source>
</evidence>
<feature type="compositionally biased region" description="Pro residues" evidence="1">
    <location>
        <begin position="25"/>
        <end position="43"/>
    </location>
</feature>
<feature type="compositionally biased region" description="Polar residues" evidence="1">
    <location>
        <begin position="257"/>
        <end position="266"/>
    </location>
</feature>
<feature type="compositionally biased region" description="Basic residues" evidence="1">
    <location>
        <begin position="590"/>
        <end position="602"/>
    </location>
</feature>
<accession>A0A8H7F3Z7</accession>
<dbReference type="Pfam" id="PF01803">
    <property type="entry name" value="LIM_bind"/>
    <property type="match status" value="1"/>
</dbReference>
<gene>
    <name evidence="2" type="ORF">Agabi119p4_4812</name>
</gene>
<evidence type="ECO:0000313" key="3">
    <source>
        <dbReference type="Proteomes" id="UP000629468"/>
    </source>
</evidence>
<feature type="region of interest" description="Disordered" evidence="1">
    <location>
        <begin position="1"/>
        <end position="50"/>
    </location>
</feature>
<feature type="compositionally biased region" description="Low complexity" evidence="1">
    <location>
        <begin position="402"/>
        <end position="412"/>
    </location>
</feature>
<feature type="region of interest" description="Disordered" evidence="1">
    <location>
        <begin position="544"/>
        <end position="602"/>
    </location>
</feature>
<evidence type="ECO:0000313" key="2">
    <source>
        <dbReference type="EMBL" id="KAF7776419.1"/>
    </source>
</evidence>
<feature type="region of interest" description="Disordered" evidence="1">
    <location>
        <begin position="378"/>
        <end position="454"/>
    </location>
</feature>
<feature type="compositionally biased region" description="Polar residues" evidence="1">
    <location>
        <begin position="432"/>
        <end position="452"/>
    </location>
</feature>
<dbReference type="InterPro" id="IPR029005">
    <property type="entry name" value="LIM-bd/SEUSS"/>
</dbReference>
<feature type="compositionally biased region" description="Low complexity" evidence="1">
    <location>
        <begin position="13"/>
        <end position="24"/>
    </location>
</feature>
<evidence type="ECO:0000256" key="1">
    <source>
        <dbReference type="SAM" id="MobiDB-lite"/>
    </source>
</evidence>
<dbReference type="Proteomes" id="UP000629468">
    <property type="component" value="Unassembled WGS sequence"/>
</dbReference>